<name>A0A7C8I3C9_9PLEO</name>
<organism evidence="2 3">
    <name type="scientific">Massariosphaeria phaeospora</name>
    <dbReference type="NCBI Taxonomy" id="100035"/>
    <lineage>
        <taxon>Eukaryota</taxon>
        <taxon>Fungi</taxon>
        <taxon>Dikarya</taxon>
        <taxon>Ascomycota</taxon>
        <taxon>Pezizomycotina</taxon>
        <taxon>Dothideomycetes</taxon>
        <taxon>Pleosporomycetidae</taxon>
        <taxon>Pleosporales</taxon>
        <taxon>Pleosporales incertae sedis</taxon>
        <taxon>Massariosphaeria</taxon>
    </lineage>
</organism>
<gene>
    <name evidence="2" type="ORF">BDV95DRAFT_497502</name>
</gene>
<keyword evidence="3" id="KW-1185">Reference proteome</keyword>
<dbReference type="Proteomes" id="UP000481861">
    <property type="component" value="Unassembled WGS sequence"/>
</dbReference>
<evidence type="ECO:0000313" key="2">
    <source>
        <dbReference type="EMBL" id="KAF2869817.1"/>
    </source>
</evidence>
<dbReference type="PANTHER" id="PTHR20923">
    <property type="entry name" value="BAT4 PROTEIN-RELATED"/>
    <property type="match status" value="1"/>
</dbReference>
<dbReference type="SMART" id="SM00443">
    <property type="entry name" value="G_patch"/>
    <property type="match status" value="1"/>
</dbReference>
<dbReference type="PANTHER" id="PTHR20923:SF1">
    <property type="entry name" value="G PATCH DOMAIN AND ANKYRIN REPEAT-CONTAINING PROTEIN 1"/>
    <property type="match status" value="1"/>
</dbReference>
<evidence type="ECO:0000259" key="1">
    <source>
        <dbReference type="PROSITE" id="PS50174"/>
    </source>
</evidence>
<dbReference type="PROSITE" id="PS50174">
    <property type="entry name" value="G_PATCH"/>
    <property type="match status" value="1"/>
</dbReference>
<dbReference type="GO" id="GO:0003676">
    <property type="term" value="F:nucleic acid binding"/>
    <property type="evidence" value="ECO:0007669"/>
    <property type="project" value="InterPro"/>
</dbReference>
<comment type="caution">
    <text evidence="2">The sequence shown here is derived from an EMBL/GenBank/DDBJ whole genome shotgun (WGS) entry which is preliminary data.</text>
</comment>
<dbReference type="Pfam" id="PF01585">
    <property type="entry name" value="G-patch"/>
    <property type="match status" value="1"/>
</dbReference>
<dbReference type="OrthoDB" id="20282at2759"/>
<proteinExistence type="predicted"/>
<feature type="domain" description="G-patch" evidence="1">
    <location>
        <begin position="121"/>
        <end position="169"/>
    </location>
</feature>
<reference evidence="2 3" key="1">
    <citation type="submission" date="2020-01" db="EMBL/GenBank/DDBJ databases">
        <authorList>
            <consortium name="DOE Joint Genome Institute"/>
            <person name="Haridas S."/>
            <person name="Albert R."/>
            <person name="Binder M."/>
            <person name="Bloem J."/>
            <person name="Labutti K."/>
            <person name="Salamov A."/>
            <person name="Andreopoulos B."/>
            <person name="Baker S.E."/>
            <person name="Barry K."/>
            <person name="Bills G."/>
            <person name="Bluhm B.H."/>
            <person name="Cannon C."/>
            <person name="Castanera R."/>
            <person name="Culley D.E."/>
            <person name="Daum C."/>
            <person name="Ezra D."/>
            <person name="Gonzalez J.B."/>
            <person name="Henrissat B."/>
            <person name="Kuo A."/>
            <person name="Liang C."/>
            <person name="Lipzen A."/>
            <person name="Lutzoni F."/>
            <person name="Magnuson J."/>
            <person name="Mondo S."/>
            <person name="Nolan M."/>
            <person name="Ohm R."/>
            <person name="Pangilinan J."/>
            <person name="Park H.-J.H."/>
            <person name="Ramirez L."/>
            <person name="Alfaro M."/>
            <person name="Sun H."/>
            <person name="Tritt A."/>
            <person name="Yoshinaga Y."/>
            <person name="Zwiers L.-H.L."/>
            <person name="Turgeon B.G."/>
            <person name="Goodwin S.B."/>
            <person name="Spatafora J.W."/>
            <person name="Crous P.W."/>
            <person name="Grigoriev I.V."/>
        </authorList>
    </citation>
    <scope>NUCLEOTIDE SEQUENCE [LARGE SCALE GENOMIC DNA]</scope>
    <source>
        <strain evidence="2 3">CBS 611.86</strain>
    </source>
</reference>
<dbReference type="AlphaFoldDB" id="A0A7C8I3C9"/>
<sequence length="218" mass="24012">MIPPGYKKDAFLDSDDDDGISTIPFTEQPAFPRGLWRHPIKFVSAGHAQTVEDDTKERGRAFAAQYIALCFPNGLPEPAPSPFPICDICKAPVSEPNNMHAFSLVHKLALPMVHAPSAIDRARLGLKVMEKHGFDVDSRLGLGAQGQGMLFPVKVKEKRDKCGLGFVAKKAETKPKEVKLGAGQIRKMAAAQKKKDEKIHRAFYAEDNVEKYLNDLGC</sequence>
<dbReference type="EMBL" id="JAADJZ010000015">
    <property type="protein sequence ID" value="KAF2869817.1"/>
    <property type="molecule type" value="Genomic_DNA"/>
</dbReference>
<dbReference type="InterPro" id="IPR000467">
    <property type="entry name" value="G_patch_dom"/>
</dbReference>
<accession>A0A7C8I3C9</accession>
<protein>
    <recommendedName>
        <fullName evidence="1">G-patch domain-containing protein</fullName>
    </recommendedName>
</protein>
<dbReference type="InterPro" id="IPR039146">
    <property type="entry name" value="GPANK1"/>
</dbReference>
<evidence type="ECO:0000313" key="3">
    <source>
        <dbReference type="Proteomes" id="UP000481861"/>
    </source>
</evidence>